<dbReference type="Pfam" id="PF01850">
    <property type="entry name" value="PIN"/>
    <property type="match status" value="1"/>
</dbReference>
<keyword evidence="11" id="KW-1185">Reference proteome</keyword>
<dbReference type="PANTHER" id="PTHR33653:SF1">
    <property type="entry name" value="RIBONUCLEASE VAPC2"/>
    <property type="match status" value="1"/>
</dbReference>
<dbReference type="Gene3D" id="3.40.50.1010">
    <property type="entry name" value="5'-nuclease"/>
    <property type="match status" value="1"/>
</dbReference>
<keyword evidence="2 8" id="KW-1277">Toxin-antitoxin system</keyword>
<protein>
    <recommendedName>
        <fullName evidence="8">Ribonuclease VapC</fullName>
        <shortName evidence="8">RNase VapC</shortName>
        <ecNumber evidence="8">3.1.-.-</ecNumber>
    </recommendedName>
    <alternativeName>
        <fullName evidence="8">Toxin VapC</fullName>
    </alternativeName>
</protein>
<evidence type="ECO:0000256" key="8">
    <source>
        <dbReference type="HAMAP-Rule" id="MF_00265"/>
    </source>
</evidence>
<dbReference type="EMBL" id="JBAPLU010000022">
    <property type="protein sequence ID" value="MEI4273566.1"/>
    <property type="molecule type" value="Genomic_DNA"/>
</dbReference>
<keyword evidence="4 8" id="KW-0479">Metal-binding</keyword>
<feature type="domain" description="PIN" evidence="9">
    <location>
        <begin position="6"/>
        <end position="117"/>
    </location>
</feature>
<keyword evidence="8" id="KW-0800">Toxin</keyword>
<evidence type="ECO:0000256" key="7">
    <source>
        <dbReference type="ARBA" id="ARBA00038093"/>
    </source>
</evidence>
<sequence>MALSALFDTSVVVAGATLTVPAEFVSGRWAVSSVTLGELEAGVLSAREPTARSRRLAVLLGVAAERGVLSIDRAVASAYGRIRSSTGRGPSNDLWIAATALAHGLVLITADERQARLPLVESRYVG</sequence>
<keyword evidence="5 8" id="KW-0378">Hydrolase</keyword>
<feature type="binding site" evidence="8">
    <location>
        <position position="8"/>
    </location>
    <ligand>
        <name>Mg(2+)</name>
        <dbReference type="ChEBI" id="CHEBI:18420"/>
    </ligand>
</feature>
<comment type="cofactor">
    <cofactor evidence="1 8">
        <name>Mg(2+)</name>
        <dbReference type="ChEBI" id="CHEBI:18420"/>
    </cofactor>
</comment>
<keyword evidence="6 8" id="KW-0460">Magnesium</keyword>
<evidence type="ECO:0000313" key="10">
    <source>
        <dbReference type="EMBL" id="MEI4273566.1"/>
    </source>
</evidence>
<keyword evidence="3 8" id="KW-0540">Nuclease</keyword>
<evidence type="ECO:0000259" key="9">
    <source>
        <dbReference type="Pfam" id="PF01850"/>
    </source>
</evidence>
<evidence type="ECO:0000256" key="4">
    <source>
        <dbReference type="ARBA" id="ARBA00022723"/>
    </source>
</evidence>
<evidence type="ECO:0000256" key="1">
    <source>
        <dbReference type="ARBA" id="ARBA00001946"/>
    </source>
</evidence>
<evidence type="ECO:0000313" key="11">
    <source>
        <dbReference type="Proteomes" id="UP001361570"/>
    </source>
</evidence>
<comment type="function">
    <text evidence="8">Toxic component of a toxin-antitoxin (TA) system. An RNase.</text>
</comment>
<dbReference type="RefSeq" id="WP_336405683.1">
    <property type="nucleotide sequence ID" value="NZ_JBAPLU010000022.1"/>
</dbReference>
<dbReference type="InterPro" id="IPR050556">
    <property type="entry name" value="Type_II_TA_system_RNase"/>
</dbReference>
<dbReference type="Proteomes" id="UP001361570">
    <property type="component" value="Unassembled WGS sequence"/>
</dbReference>
<dbReference type="HAMAP" id="MF_00265">
    <property type="entry name" value="VapC_Nob1"/>
    <property type="match status" value="1"/>
</dbReference>
<reference evidence="10 11" key="1">
    <citation type="submission" date="2024-03" db="EMBL/GenBank/DDBJ databases">
        <title>Draft genome sequence of Klenkia sp. LSe6-5.</title>
        <authorList>
            <person name="Duangmal K."/>
            <person name="Chantavorakit T."/>
        </authorList>
    </citation>
    <scope>NUCLEOTIDE SEQUENCE [LARGE SCALE GENOMIC DNA]</scope>
    <source>
        <strain evidence="10 11">LSe6-5</strain>
    </source>
</reference>
<feature type="binding site" evidence="8">
    <location>
        <position position="93"/>
    </location>
    <ligand>
        <name>Mg(2+)</name>
        <dbReference type="ChEBI" id="CHEBI:18420"/>
    </ligand>
</feature>
<dbReference type="EC" id="3.1.-.-" evidence="8"/>
<dbReference type="InterPro" id="IPR022907">
    <property type="entry name" value="VapC_family"/>
</dbReference>
<accession>A0ABU8DXK6</accession>
<dbReference type="PANTHER" id="PTHR33653">
    <property type="entry name" value="RIBONUCLEASE VAPC2"/>
    <property type="match status" value="1"/>
</dbReference>
<proteinExistence type="inferred from homology"/>
<dbReference type="InterPro" id="IPR002716">
    <property type="entry name" value="PIN_dom"/>
</dbReference>
<dbReference type="InterPro" id="IPR029060">
    <property type="entry name" value="PIN-like_dom_sf"/>
</dbReference>
<comment type="caution">
    <text evidence="10">The sequence shown here is derived from an EMBL/GenBank/DDBJ whole genome shotgun (WGS) entry which is preliminary data.</text>
</comment>
<evidence type="ECO:0000256" key="5">
    <source>
        <dbReference type="ARBA" id="ARBA00022801"/>
    </source>
</evidence>
<comment type="similarity">
    <text evidence="7 8">Belongs to the PINc/VapC protein family.</text>
</comment>
<evidence type="ECO:0000256" key="3">
    <source>
        <dbReference type="ARBA" id="ARBA00022722"/>
    </source>
</evidence>
<organism evidence="10 11">
    <name type="scientific">Klenkia sesuvii</name>
    <dbReference type="NCBI Taxonomy" id="3103137"/>
    <lineage>
        <taxon>Bacteria</taxon>
        <taxon>Bacillati</taxon>
        <taxon>Actinomycetota</taxon>
        <taxon>Actinomycetes</taxon>
        <taxon>Geodermatophilales</taxon>
        <taxon>Geodermatophilaceae</taxon>
        <taxon>Klenkia</taxon>
    </lineage>
</organism>
<gene>
    <name evidence="8" type="primary">vapC</name>
    <name evidence="10" type="ORF">TEK04_17730</name>
</gene>
<evidence type="ECO:0000256" key="6">
    <source>
        <dbReference type="ARBA" id="ARBA00022842"/>
    </source>
</evidence>
<dbReference type="SUPFAM" id="SSF88723">
    <property type="entry name" value="PIN domain-like"/>
    <property type="match status" value="1"/>
</dbReference>
<name>A0ABU8DXK6_9ACTN</name>
<evidence type="ECO:0000256" key="2">
    <source>
        <dbReference type="ARBA" id="ARBA00022649"/>
    </source>
</evidence>